<dbReference type="RefSeq" id="WP_128798343.1">
    <property type="nucleotide sequence ID" value="NZ_CP034669.1"/>
</dbReference>
<name>A0A410RYG4_CORCK</name>
<dbReference type="EMBL" id="CP034669">
    <property type="protein sequence ID" value="QAT86862.1"/>
    <property type="molecule type" value="Genomic_DNA"/>
</dbReference>
<evidence type="ECO:0000313" key="2">
    <source>
        <dbReference type="EMBL" id="QAT86862.1"/>
    </source>
</evidence>
<sequence>MPVEINSVALKDADAKTWADGAYTYARLTDATRLNHLTKVGLRNTLRSWIASKPWSFPKGTKLGSFETTFGMTNTAPKAYWKAFANKGEFYQHLMHEADARCQRKRELEQELAEDVLEHARTRQTLNDLRRALGQYLWEHDSWSGTISHVVQTYSPFNLLPNMTGSYNEANSYPAYERRPWEKLGGNLNPINLVMNLTAQPLYDYSVRSKDRVSLSYDRRDFSVAENVAILHDLKELFSPIGNSRAMVSMHKELVPHPYQGATSPARPRRWTTDGAARANVLKKDLTRYTGDPHTERRQVAWDQGRKGAGTRNEDSPDTETAREHHMPIETGRSHTAARLFEMVALLRPANGAGPVATQLFADRMKAMAFGIFGYWNADQSLGGYPKSLTPVHTYHEVMDPAEDYLMDIYEHPFTYDDVSAWLRT</sequence>
<accession>A0A410RYG4</accession>
<feature type="region of interest" description="Disordered" evidence="1">
    <location>
        <begin position="288"/>
        <end position="327"/>
    </location>
</feature>
<dbReference type="Proteomes" id="UP000288758">
    <property type="component" value="Chromosome"/>
</dbReference>
<reference evidence="2 3" key="1">
    <citation type="submission" date="2018-12" db="EMBL/GenBank/DDBJ databases">
        <title>Complete Genome Sequence of the Corallopyronin A producing Myxobacterium Corallococcus coralloides B035.</title>
        <authorList>
            <person name="Bouhired S.M."/>
            <person name="Rupp O."/>
            <person name="Blom J."/>
            <person name="Schaeberle T.F."/>
            <person name="Kehraus S."/>
            <person name="Schiefer A."/>
            <person name="Pfarr K."/>
            <person name="Goesmann A."/>
            <person name="Hoerauf A."/>
            <person name="Koenig G.M."/>
        </authorList>
    </citation>
    <scope>NUCLEOTIDE SEQUENCE [LARGE SCALE GENOMIC DNA]</scope>
    <source>
        <strain evidence="2 3">B035</strain>
    </source>
</reference>
<gene>
    <name evidence="2" type="ORF">EJ065_5328</name>
</gene>
<protein>
    <submittedName>
        <fullName evidence="2">Uncharacterized protein</fullName>
    </submittedName>
</protein>
<organism evidence="2 3">
    <name type="scientific">Corallococcus coralloides</name>
    <name type="common">Myxococcus coralloides</name>
    <dbReference type="NCBI Taxonomy" id="184914"/>
    <lineage>
        <taxon>Bacteria</taxon>
        <taxon>Pseudomonadati</taxon>
        <taxon>Myxococcota</taxon>
        <taxon>Myxococcia</taxon>
        <taxon>Myxococcales</taxon>
        <taxon>Cystobacterineae</taxon>
        <taxon>Myxococcaceae</taxon>
        <taxon>Corallococcus</taxon>
    </lineage>
</organism>
<dbReference type="AlphaFoldDB" id="A0A410RYG4"/>
<evidence type="ECO:0000313" key="3">
    <source>
        <dbReference type="Proteomes" id="UP000288758"/>
    </source>
</evidence>
<evidence type="ECO:0000256" key="1">
    <source>
        <dbReference type="SAM" id="MobiDB-lite"/>
    </source>
</evidence>
<proteinExistence type="predicted"/>